<dbReference type="RefSeq" id="WP_023275558.1">
    <property type="nucleotide sequence ID" value="NZ_CP097562.1"/>
</dbReference>
<evidence type="ECO:0000256" key="6">
    <source>
        <dbReference type="ARBA" id="ARBA00022692"/>
    </source>
</evidence>
<dbReference type="GO" id="GO:0071973">
    <property type="term" value="P:bacterial-type flagellum-dependent cell motility"/>
    <property type="evidence" value="ECO:0007669"/>
    <property type="project" value="InterPro"/>
</dbReference>
<evidence type="ECO:0000256" key="9">
    <source>
        <dbReference type="ARBA" id="ARBA00023136"/>
    </source>
</evidence>
<protein>
    <recommendedName>
        <fullName evidence="10">Flagellar protein FliL</fullName>
    </recommendedName>
</protein>
<evidence type="ECO:0000256" key="7">
    <source>
        <dbReference type="ARBA" id="ARBA00022779"/>
    </source>
</evidence>
<reference evidence="11" key="1">
    <citation type="journal article" date="2014" name="Genome Announc.">
        <title>Draft genome sequences of the altered schaedler flora, a defined bacterial community from gnotobiotic mice.</title>
        <authorList>
            <person name="Wannemuehler M.J."/>
            <person name="Overstreet A.M."/>
            <person name="Ward D.V."/>
            <person name="Phillips G.J."/>
        </authorList>
    </citation>
    <scope>NUCLEOTIDE SEQUENCE</scope>
    <source>
        <strain evidence="11">ASF457</strain>
    </source>
</reference>
<evidence type="ECO:0000256" key="4">
    <source>
        <dbReference type="ARBA" id="ARBA00022475"/>
    </source>
</evidence>
<accession>V2Q0L7</accession>
<evidence type="ECO:0000256" key="10">
    <source>
        <dbReference type="RuleBase" id="RU364125"/>
    </source>
</evidence>
<comment type="similarity">
    <text evidence="3 10">Belongs to the FliL family.</text>
</comment>
<keyword evidence="4 10" id="KW-1003">Cell membrane</keyword>
<keyword evidence="6 10" id="KW-0812">Transmembrane</keyword>
<name>V2Q0L7_9BACT</name>
<dbReference type="InterPro" id="IPR005503">
    <property type="entry name" value="FliL"/>
</dbReference>
<dbReference type="GO" id="GO:0009425">
    <property type="term" value="C:bacterial-type flagellum basal body"/>
    <property type="evidence" value="ECO:0007669"/>
    <property type="project" value="InterPro"/>
</dbReference>
<gene>
    <name evidence="11" type="ORF">N508_001271</name>
</gene>
<dbReference type="Pfam" id="PF03748">
    <property type="entry name" value="FliL"/>
    <property type="match status" value="1"/>
</dbReference>
<keyword evidence="12" id="KW-1185">Reference proteome</keyword>
<organism evidence="11 12">
    <name type="scientific">Mucispirillum schaedleri ASF457</name>
    <dbReference type="NCBI Taxonomy" id="1379858"/>
    <lineage>
        <taxon>Bacteria</taxon>
        <taxon>Pseudomonadati</taxon>
        <taxon>Deferribacterota</taxon>
        <taxon>Deferribacteres</taxon>
        <taxon>Deferribacterales</taxon>
        <taxon>Mucispirillaceae</taxon>
        <taxon>Mucispirillum</taxon>
    </lineage>
</organism>
<evidence type="ECO:0000256" key="8">
    <source>
        <dbReference type="ARBA" id="ARBA00022989"/>
    </source>
</evidence>
<dbReference type="EMBL" id="CP097562">
    <property type="protein sequence ID" value="USF24189.1"/>
    <property type="molecule type" value="Genomic_DNA"/>
</dbReference>
<keyword evidence="7 10" id="KW-0283">Flagellar rotation</keyword>
<dbReference type="GO" id="GO:0005886">
    <property type="term" value="C:plasma membrane"/>
    <property type="evidence" value="ECO:0007669"/>
    <property type="project" value="UniProtKB-SubCell"/>
</dbReference>
<dbReference type="KEGG" id="msch:N508_001271"/>
<keyword evidence="8 10" id="KW-1133">Transmembrane helix</keyword>
<evidence type="ECO:0000256" key="1">
    <source>
        <dbReference type="ARBA" id="ARBA00002254"/>
    </source>
</evidence>
<evidence type="ECO:0000256" key="5">
    <source>
        <dbReference type="ARBA" id="ARBA00022500"/>
    </source>
</evidence>
<reference evidence="11" key="2">
    <citation type="submission" date="2022-05" db="EMBL/GenBank/DDBJ databases">
        <authorList>
            <person name="Proctor A.L."/>
            <person name="Phillips G.J."/>
            <person name="Wannemuehler M.J."/>
        </authorList>
    </citation>
    <scope>NUCLEOTIDE SEQUENCE</scope>
    <source>
        <strain evidence="11">ASF457</strain>
    </source>
</reference>
<evidence type="ECO:0000256" key="3">
    <source>
        <dbReference type="ARBA" id="ARBA00008281"/>
    </source>
</evidence>
<dbReference type="AlphaFoldDB" id="V2Q0L7"/>
<feature type="transmembrane region" description="Helical" evidence="10">
    <location>
        <begin position="12"/>
        <end position="34"/>
    </location>
</feature>
<reference evidence="11" key="3">
    <citation type="submission" date="2022-06" db="EMBL/GenBank/DDBJ databases">
        <title>Resources to Facilitate Use of the Altered Schaedler Flora (ASF) Mouse Model to Study Microbiome Function.</title>
        <authorList>
            <person name="Proctor A."/>
            <person name="Parvinroo S."/>
            <person name="Richie T."/>
            <person name="Jia X."/>
            <person name="Lee S.T.M."/>
            <person name="Karp P.D."/>
            <person name="Paley S."/>
            <person name="Kostic A.D."/>
            <person name="Pierre J.F."/>
            <person name="Wannemuehler M.J."/>
            <person name="Phillips G.J."/>
        </authorList>
    </citation>
    <scope>NUCLEOTIDE SEQUENCE</scope>
    <source>
        <strain evidence="11">ASF457</strain>
    </source>
</reference>
<keyword evidence="9 10" id="KW-0472">Membrane</keyword>
<evidence type="ECO:0000313" key="12">
    <source>
        <dbReference type="Proteomes" id="UP000017429"/>
    </source>
</evidence>
<dbReference type="GO" id="GO:0006935">
    <property type="term" value="P:chemotaxis"/>
    <property type="evidence" value="ECO:0007669"/>
    <property type="project" value="UniProtKB-KW"/>
</dbReference>
<comment type="function">
    <text evidence="1 10">Controls the rotational direction of flagella during chemotaxis.</text>
</comment>
<sequence length="172" mass="20332">MSKERKDTTYKKLVKLVIWLLVLTAAALIIWKLYGRVDLKRTNFSKAVVKKQEPAIYDMYRVRSEKKNNKLYYVRIKNIYCDAYKIRETDTPRYFKIDIVFEAHNKKDAKAIENITAQTVNEIRNIMKNYPVTDIDRPSIMAYIKRDLKAKMNNVLKTDAVVTIYFESFLCG</sequence>
<proteinExistence type="inferred from homology"/>
<keyword evidence="5 10" id="KW-0145">Chemotaxis</keyword>
<evidence type="ECO:0000313" key="11">
    <source>
        <dbReference type="EMBL" id="USF24189.1"/>
    </source>
</evidence>
<evidence type="ECO:0000256" key="2">
    <source>
        <dbReference type="ARBA" id="ARBA00004162"/>
    </source>
</evidence>
<comment type="subcellular location">
    <subcellularLocation>
        <location evidence="2">Cell membrane</location>
        <topology evidence="2">Single-pass membrane protein</topology>
    </subcellularLocation>
</comment>
<dbReference type="Proteomes" id="UP000017429">
    <property type="component" value="Chromosome"/>
</dbReference>